<reference evidence="4 5" key="1">
    <citation type="submission" date="2020-05" db="EMBL/GenBank/DDBJ databases">
        <title>MicrobeNet Type strains.</title>
        <authorList>
            <person name="Nicholson A.C."/>
        </authorList>
    </citation>
    <scope>NUCLEOTIDE SEQUENCE [LARGE SCALE GENOMIC DNA]</scope>
    <source>
        <strain evidence="4 5">JCM 3224</strain>
    </source>
</reference>
<gene>
    <name evidence="4" type="ORF">HLB23_23250</name>
</gene>
<name>A0A849C277_9NOCA</name>
<evidence type="ECO:0000256" key="2">
    <source>
        <dbReference type="SAM" id="Phobius"/>
    </source>
</evidence>
<evidence type="ECO:0000313" key="4">
    <source>
        <dbReference type="EMBL" id="NNH72744.1"/>
    </source>
</evidence>
<accession>A0A849C277</accession>
<evidence type="ECO:0000259" key="3">
    <source>
        <dbReference type="Pfam" id="PF02470"/>
    </source>
</evidence>
<evidence type="ECO:0000256" key="1">
    <source>
        <dbReference type="SAM" id="MobiDB-lite"/>
    </source>
</evidence>
<proteinExistence type="predicted"/>
<comment type="caution">
    <text evidence="4">The sequence shown here is derived from an EMBL/GenBank/DDBJ whole genome shotgun (WGS) entry which is preliminary data.</text>
</comment>
<sequence length="340" mass="36480">MQGLKQLRPHGHPDRHEGAKQRRELRLGMIGAAALAMLLVAAGVIYVLPIGKHSYTADLSDAQSVKVGDQVRMAGIPVGSVKSLELQHKKVRMTFTVRDEVRLGDQSTLEVRMLTAVGGHYVAVLPAGDKPLGSKTIPADRVRLPYSLVRTLQDAAAPVAQVDGETLRKNFAALQNSLDTSPDALRQMTTAVASFVGILNNQNSEISRALNVMDEYLSTLNDNKALLGTFVRQIGMLETMALNKKAEISEALRVGAGLLSRIAAVEPAWREQLQPIVDKLLEALPQLKDLGARVDEAGTSIGDLRQRLQAAMTPEGPAIDQSAITIAAPSLCVPVPGRGC</sequence>
<dbReference type="Proteomes" id="UP000586827">
    <property type="component" value="Unassembled WGS sequence"/>
</dbReference>
<feature type="compositionally biased region" description="Basic and acidic residues" evidence="1">
    <location>
        <begin position="11"/>
        <end position="22"/>
    </location>
</feature>
<feature type="transmembrane region" description="Helical" evidence="2">
    <location>
        <begin position="25"/>
        <end position="48"/>
    </location>
</feature>
<feature type="region of interest" description="Disordered" evidence="1">
    <location>
        <begin position="1"/>
        <end position="22"/>
    </location>
</feature>
<keyword evidence="2" id="KW-0812">Transmembrane</keyword>
<keyword evidence="5" id="KW-1185">Reference proteome</keyword>
<dbReference type="AlphaFoldDB" id="A0A849C277"/>
<keyword evidence="2" id="KW-0472">Membrane</keyword>
<protein>
    <submittedName>
        <fullName evidence="4">MCE family protein</fullName>
    </submittedName>
</protein>
<dbReference type="RefSeq" id="WP_067524116.1">
    <property type="nucleotide sequence ID" value="NZ_JABELX010000008.1"/>
</dbReference>
<dbReference type="PANTHER" id="PTHR33371:SF4">
    <property type="entry name" value="INTERMEMBRANE PHOSPHOLIPID TRANSPORT SYSTEM BINDING PROTEIN MLAD"/>
    <property type="match status" value="1"/>
</dbReference>
<dbReference type="PANTHER" id="PTHR33371">
    <property type="entry name" value="INTERMEMBRANE PHOSPHOLIPID TRANSPORT SYSTEM BINDING PROTEIN MLAD-RELATED"/>
    <property type="match status" value="1"/>
</dbReference>
<feature type="domain" description="Mce/MlaD" evidence="3">
    <location>
        <begin position="53"/>
        <end position="126"/>
    </location>
</feature>
<dbReference type="EMBL" id="JABELX010000008">
    <property type="protein sequence ID" value="NNH72744.1"/>
    <property type="molecule type" value="Genomic_DNA"/>
</dbReference>
<dbReference type="InterPro" id="IPR052336">
    <property type="entry name" value="MlaD_Phospholipid_Transporter"/>
</dbReference>
<dbReference type="Pfam" id="PF02470">
    <property type="entry name" value="MlaD"/>
    <property type="match status" value="1"/>
</dbReference>
<dbReference type="InterPro" id="IPR003399">
    <property type="entry name" value="Mce/MlaD"/>
</dbReference>
<evidence type="ECO:0000313" key="5">
    <source>
        <dbReference type="Proteomes" id="UP000586827"/>
    </source>
</evidence>
<keyword evidence="2" id="KW-1133">Transmembrane helix</keyword>
<organism evidence="4 5">
    <name type="scientific">Nocardia uniformis</name>
    <dbReference type="NCBI Taxonomy" id="53432"/>
    <lineage>
        <taxon>Bacteria</taxon>
        <taxon>Bacillati</taxon>
        <taxon>Actinomycetota</taxon>
        <taxon>Actinomycetes</taxon>
        <taxon>Mycobacteriales</taxon>
        <taxon>Nocardiaceae</taxon>
        <taxon>Nocardia</taxon>
    </lineage>
</organism>